<dbReference type="GO" id="GO:0004520">
    <property type="term" value="F:DNA endonuclease activity"/>
    <property type="evidence" value="ECO:0007669"/>
    <property type="project" value="InterPro"/>
</dbReference>
<dbReference type="GO" id="GO:0043571">
    <property type="term" value="P:maintenance of CRISPR repeat elements"/>
    <property type="evidence" value="ECO:0007669"/>
    <property type="project" value="UniProtKB-UniRule"/>
</dbReference>
<protein>
    <recommendedName>
        <fullName evidence="8">CRISPR-associated endonuclease Cas1</fullName>
        <ecNumber evidence="8">3.1.-.-</ecNumber>
    </recommendedName>
</protein>
<keyword evidence="8" id="KW-0464">Manganese</keyword>
<evidence type="ECO:0000313" key="9">
    <source>
        <dbReference type="EMBL" id="KXV02526.1"/>
    </source>
</evidence>
<name>A0A149QYY2_9PROT</name>
<comment type="subunit">
    <text evidence="8">Homodimer, forms a heterotetramer with a Cas2 homodimer.</text>
</comment>
<feature type="binding site" evidence="8">
    <location>
        <position position="245"/>
    </location>
    <ligand>
        <name>Mn(2+)</name>
        <dbReference type="ChEBI" id="CHEBI:29035"/>
    </ligand>
</feature>
<evidence type="ECO:0000256" key="6">
    <source>
        <dbReference type="ARBA" id="ARBA00023118"/>
    </source>
</evidence>
<evidence type="ECO:0000256" key="4">
    <source>
        <dbReference type="ARBA" id="ARBA00022801"/>
    </source>
</evidence>
<dbReference type="AlphaFoldDB" id="A0A149QYY2"/>
<dbReference type="PATRIC" id="fig|442.7.peg.2556"/>
<feature type="binding site" evidence="8">
    <location>
        <position position="165"/>
    </location>
    <ligand>
        <name>Mn(2+)</name>
        <dbReference type="ChEBI" id="CHEBI:29035"/>
    </ligand>
</feature>
<proteinExistence type="inferred from homology"/>
<organism evidence="9 10">
    <name type="scientific">Gluconobacter potus</name>
    <dbReference type="NCBI Taxonomy" id="2724927"/>
    <lineage>
        <taxon>Bacteria</taxon>
        <taxon>Pseudomonadati</taxon>
        <taxon>Pseudomonadota</taxon>
        <taxon>Alphaproteobacteria</taxon>
        <taxon>Acetobacterales</taxon>
        <taxon>Acetobacteraceae</taxon>
        <taxon>Gluconobacter</taxon>
    </lineage>
</organism>
<keyword evidence="7 8" id="KW-0238">DNA-binding</keyword>
<evidence type="ECO:0000256" key="1">
    <source>
        <dbReference type="ARBA" id="ARBA00022722"/>
    </source>
</evidence>
<feature type="binding site" evidence="8">
    <location>
        <position position="231"/>
    </location>
    <ligand>
        <name>Mn(2+)</name>
        <dbReference type="ChEBI" id="CHEBI:29035"/>
    </ligand>
</feature>
<dbReference type="InterPro" id="IPR002729">
    <property type="entry name" value="CRISPR-assoc_Cas1"/>
</dbReference>
<evidence type="ECO:0000256" key="5">
    <source>
        <dbReference type="ARBA" id="ARBA00022842"/>
    </source>
</evidence>
<keyword evidence="1 8" id="KW-0540">Nuclease</keyword>
<keyword evidence="3 8" id="KW-0255">Endonuclease</keyword>
<dbReference type="InterPro" id="IPR050646">
    <property type="entry name" value="Cas1"/>
</dbReference>
<gene>
    <name evidence="8" type="primary">cas1</name>
    <name evidence="9" type="ORF">AD929_02420</name>
</gene>
<dbReference type="HAMAP" id="MF_01470">
    <property type="entry name" value="Cas1"/>
    <property type="match status" value="1"/>
</dbReference>
<comment type="caution">
    <text evidence="9">The sequence shown here is derived from an EMBL/GenBank/DDBJ whole genome shotgun (WGS) entry which is preliminary data.</text>
</comment>
<evidence type="ECO:0000256" key="8">
    <source>
        <dbReference type="HAMAP-Rule" id="MF_01470"/>
    </source>
</evidence>
<dbReference type="NCBIfam" id="TIGR03637">
    <property type="entry name" value="cas1_YPEST"/>
    <property type="match status" value="1"/>
</dbReference>
<dbReference type="GO" id="GO:0003677">
    <property type="term" value="F:DNA binding"/>
    <property type="evidence" value="ECO:0007669"/>
    <property type="project" value="UniProtKB-KW"/>
</dbReference>
<comment type="function">
    <text evidence="8">CRISPR (clustered regularly interspaced short palindromic repeat), is an adaptive immune system that provides protection against mobile genetic elements (viruses, transposable elements and conjugative plasmids). CRISPR clusters contain spacers, sequences complementary to antecedent mobile elements, and target invading nucleic acids. CRISPR clusters are transcribed and processed into CRISPR RNA (crRNA). Acts as a dsDNA endonuclease. Involved in the integration of spacer DNA into the CRISPR cassette.</text>
</comment>
<accession>A0A149QYY2</accession>
<dbReference type="PANTHER" id="PTHR34353:SF3">
    <property type="entry name" value="CRISPR-ASSOCIATED ENDONUCLEASE CAS1"/>
    <property type="match status" value="1"/>
</dbReference>
<dbReference type="GO" id="GO:0051607">
    <property type="term" value="P:defense response to virus"/>
    <property type="evidence" value="ECO:0007669"/>
    <property type="project" value="UniProtKB-UniRule"/>
</dbReference>
<comment type="similarity">
    <text evidence="8">Belongs to the CRISPR-associated endonuclease Cas1 family.</text>
</comment>
<dbReference type="NCBIfam" id="TIGR00287">
    <property type="entry name" value="cas1"/>
    <property type="match status" value="1"/>
</dbReference>
<sequence>MTILQTQRALIHYVDRCEVHVEGSVVVHRQASSGRTASWNIPSKNLSILLLGPGSSITNEAMRILSDDDVVVGFSGTGGTPVFSMPFTTFRKTEVFGEWLAIYNDPERRVFAVKSMFRQRQANLINAARTISADLAEPTCIPELCHTFSRSMLKADRVDRLMGIEGGFARQVYQEMARLYGIEWSGRNNSGLRAEKDAINKLIDDGNYLIYGIVCLVINVYGLVPQIGVCHGRTNGASLVCDIADIFKDSVILPAACEWRSGGGVPGAAYRNMLLQRLEEADVRGRAFRAIREIIADTSTSGKAPEKKVISQDNQVRAGVLAV</sequence>
<dbReference type="InterPro" id="IPR042211">
    <property type="entry name" value="CRISPR-assoc_Cas1_N"/>
</dbReference>
<evidence type="ECO:0000256" key="7">
    <source>
        <dbReference type="ARBA" id="ARBA00023125"/>
    </source>
</evidence>
<comment type="cofactor">
    <cofactor evidence="8">
        <name>Mg(2+)</name>
        <dbReference type="ChEBI" id="CHEBI:18420"/>
    </cofactor>
    <cofactor evidence="8">
        <name>Mn(2+)</name>
        <dbReference type="ChEBI" id="CHEBI:29035"/>
    </cofactor>
</comment>
<dbReference type="EMBL" id="LHZB01000091">
    <property type="protein sequence ID" value="KXV02526.1"/>
    <property type="molecule type" value="Genomic_DNA"/>
</dbReference>
<dbReference type="Gene3D" id="1.20.120.920">
    <property type="entry name" value="CRISPR-associated endonuclease Cas1, C-terminal domain"/>
    <property type="match status" value="1"/>
</dbReference>
<evidence type="ECO:0000313" key="10">
    <source>
        <dbReference type="Proteomes" id="UP000075573"/>
    </source>
</evidence>
<reference evidence="9 10" key="1">
    <citation type="submission" date="2015-06" db="EMBL/GenBank/DDBJ databases">
        <title>Improved classification and identification of acetic acid bacteria using matrix-assisted laser desorption/ionization time-of-flight mass spectrometry; Gluconobacter nephelii and Gluconobacter uchimurae are later heterotypic synonyms of Gluconobacter japonicus and Gluconobacter oxydans, respectively.</title>
        <authorList>
            <person name="Li L."/>
            <person name="Cleenwerck I."/>
            <person name="De Vuyst L."/>
            <person name="Vandamme P."/>
        </authorList>
    </citation>
    <scope>NUCLEOTIDE SEQUENCE [LARGE SCALE GENOMIC DNA]</scope>
    <source>
        <strain evidence="9 10">LMG 1764</strain>
    </source>
</reference>
<dbReference type="InterPro" id="IPR042206">
    <property type="entry name" value="CRISPR-assoc_Cas1_C"/>
</dbReference>
<dbReference type="Pfam" id="PF01867">
    <property type="entry name" value="Cas_Cas1"/>
    <property type="match status" value="1"/>
</dbReference>
<evidence type="ECO:0000256" key="2">
    <source>
        <dbReference type="ARBA" id="ARBA00022723"/>
    </source>
</evidence>
<keyword evidence="4 8" id="KW-0378">Hydrolase</keyword>
<dbReference type="InterPro" id="IPR019857">
    <property type="entry name" value="CRISPR-assoc_Cas1_YPEST-subtyp"/>
</dbReference>
<evidence type="ECO:0000256" key="3">
    <source>
        <dbReference type="ARBA" id="ARBA00022759"/>
    </source>
</evidence>
<dbReference type="GO" id="GO:0046872">
    <property type="term" value="F:metal ion binding"/>
    <property type="evidence" value="ECO:0007669"/>
    <property type="project" value="UniProtKB-UniRule"/>
</dbReference>
<keyword evidence="5 8" id="KW-0460">Magnesium</keyword>
<dbReference type="PANTHER" id="PTHR34353">
    <property type="entry name" value="CRISPR-ASSOCIATED ENDONUCLEASE CAS1 1"/>
    <property type="match status" value="1"/>
</dbReference>
<keyword evidence="2 8" id="KW-0479">Metal-binding</keyword>
<dbReference type="Proteomes" id="UP000075573">
    <property type="component" value="Unassembled WGS sequence"/>
</dbReference>
<dbReference type="RefSeq" id="WP_062494011.1">
    <property type="nucleotide sequence ID" value="NZ_LHZB01000091.1"/>
</dbReference>
<dbReference type="EC" id="3.1.-.-" evidence="8"/>
<keyword evidence="6 8" id="KW-0051">Antiviral defense</keyword>
<dbReference type="Gene3D" id="3.100.10.20">
    <property type="entry name" value="CRISPR-associated endonuclease Cas1, N-terminal domain"/>
    <property type="match status" value="1"/>
</dbReference>
<dbReference type="GO" id="GO:0016787">
    <property type="term" value="F:hydrolase activity"/>
    <property type="evidence" value="ECO:0007669"/>
    <property type="project" value="UniProtKB-KW"/>
</dbReference>